<keyword evidence="1" id="KW-0812">Transmembrane</keyword>
<evidence type="ECO:0000313" key="2">
    <source>
        <dbReference type="EMBL" id="CAD8090635.1"/>
    </source>
</evidence>
<sequence length="566" mass="67232">MNKNQASNFICRCLNTRLGKFKMRTQILIINGIILAILIPSLLLAQTINMQYVQQILQECLKRHVILEMSKHLTSASLLMNYQLDQVFKRTQITLTNLNQIYWLELSNSINTTQQFSRTCDYNDTIIPEENKYSILCFSRFGLNQSEQSPYLDSNTNQQLQSITNLVSSTILSLLRLNDEFLPNQIYFVSSINSVQYGFLYPQIIRYPDFILKEREWYKSHFRNLEKDKNNHTQITDLYRYFDTQPIYSMTMTQSMLNLNKEVDGIFCSDLVFKNSYIPQLNINIMIVNTEGTLVLTNYKNIIVSNYSKLTKFDDEQITGFTTEDWNSILSYHYNQEFNSTCNYDNLQILCRFNSIYNKDVALKIIKLQNINYFLILFYDLQIEQEIEFNINQLLHILNQNFNKMILITALSSFGLILLQIILIYIIFLPMYQIIRQSFFFLKKQEQQKLSKQQIFLKELNKFQEIMKQQSHSIESFSNNNNALIKFKVQFNTLFDRVLAQRLTINPQCQILQQFKYPRKSVHFSLDISKTIKEGKIYDNYYEQQNNNTPRKDYLKRTFSFRVESN</sequence>
<feature type="transmembrane region" description="Helical" evidence="1">
    <location>
        <begin position="27"/>
        <end position="45"/>
    </location>
</feature>
<protein>
    <recommendedName>
        <fullName evidence="4">Transmembrane protein</fullName>
    </recommendedName>
</protein>
<comment type="caution">
    <text evidence="2">The sequence shown here is derived from an EMBL/GenBank/DDBJ whole genome shotgun (WGS) entry which is preliminary data.</text>
</comment>
<keyword evidence="1" id="KW-1133">Transmembrane helix</keyword>
<keyword evidence="1" id="KW-0472">Membrane</keyword>
<feature type="transmembrane region" description="Helical" evidence="1">
    <location>
        <begin position="405"/>
        <end position="428"/>
    </location>
</feature>
<keyword evidence="3" id="KW-1185">Reference proteome</keyword>
<dbReference type="EMBL" id="CAJJDN010000056">
    <property type="protein sequence ID" value="CAD8090635.1"/>
    <property type="molecule type" value="Genomic_DNA"/>
</dbReference>
<name>A0A8S1NNI7_9CILI</name>
<evidence type="ECO:0000313" key="3">
    <source>
        <dbReference type="Proteomes" id="UP000692954"/>
    </source>
</evidence>
<dbReference type="OrthoDB" id="303745at2759"/>
<reference evidence="2" key="1">
    <citation type="submission" date="2021-01" db="EMBL/GenBank/DDBJ databases">
        <authorList>
            <consortium name="Genoscope - CEA"/>
            <person name="William W."/>
        </authorList>
    </citation>
    <scope>NUCLEOTIDE SEQUENCE</scope>
</reference>
<dbReference type="Proteomes" id="UP000692954">
    <property type="component" value="Unassembled WGS sequence"/>
</dbReference>
<evidence type="ECO:0000256" key="1">
    <source>
        <dbReference type="SAM" id="Phobius"/>
    </source>
</evidence>
<proteinExistence type="predicted"/>
<gene>
    <name evidence="2" type="ORF">PSON_ATCC_30995.1.T0560113</name>
</gene>
<evidence type="ECO:0008006" key="4">
    <source>
        <dbReference type="Google" id="ProtNLM"/>
    </source>
</evidence>
<dbReference type="AlphaFoldDB" id="A0A8S1NNI7"/>
<organism evidence="2 3">
    <name type="scientific">Paramecium sonneborni</name>
    <dbReference type="NCBI Taxonomy" id="65129"/>
    <lineage>
        <taxon>Eukaryota</taxon>
        <taxon>Sar</taxon>
        <taxon>Alveolata</taxon>
        <taxon>Ciliophora</taxon>
        <taxon>Intramacronucleata</taxon>
        <taxon>Oligohymenophorea</taxon>
        <taxon>Peniculida</taxon>
        <taxon>Parameciidae</taxon>
        <taxon>Paramecium</taxon>
    </lineage>
</organism>
<accession>A0A8S1NNI7</accession>